<reference evidence="1" key="1">
    <citation type="journal article" date="2021" name="PeerJ">
        <title>Extensive microbial diversity within the chicken gut microbiome revealed by metagenomics and culture.</title>
        <authorList>
            <person name="Gilroy R."/>
            <person name="Ravi A."/>
            <person name="Getino M."/>
            <person name="Pursley I."/>
            <person name="Horton D.L."/>
            <person name="Alikhan N.F."/>
            <person name="Baker D."/>
            <person name="Gharbi K."/>
            <person name="Hall N."/>
            <person name="Watson M."/>
            <person name="Adriaenssens E.M."/>
            <person name="Foster-Nyarko E."/>
            <person name="Jarju S."/>
            <person name="Secka A."/>
            <person name="Antonio M."/>
            <person name="Oren A."/>
            <person name="Chaudhuri R.R."/>
            <person name="La Ragione R."/>
            <person name="Hildebrand F."/>
            <person name="Pallen M.J."/>
        </authorList>
    </citation>
    <scope>NUCLEOTIDE SEQUENCE</scope>
    <source>
        <strain evidence="1">5032</strain>
    </source>
</reference>
<dbReference type="InterPro" id="IPR009387">
    <property type="entry name" value="HigB-2"/>
</dbReference>
<gene>
    <name evidence="1" type="ORF">H9784_01350</name>
</gene>
<evidence type="ECO:0000313" key="1">
    <source>
        <dbReference type="EMBL" id="HJA78205.1"/>
    </source>
</evidence>
<protein>
    <submittedName>
        <fullName evidence="1">Type II toxin-antitoxin system RelE/ParE family toxin</fullName>
    </submittedName>
</protein>
<accession>A0A9D2HLD5</accession>
<name>A0A9D2HLD5_9BACT</name>
<proteinExistence type="predicted"/>
<dbReference type="AlphaFoldDB" id="A0A9D2HLD5"/>
<reference evidence="1" key="2">
    <citation type="submission" date="2021-04" db="EMBL/GenBank/DDBJ databases">
        <authorList>
            <person name="Gilroy R."/>
        </authorList>
    </citation>
    <scope>NUCLEOTIDE SEQUENCE</scope>
    <source>
        <strain evidence="1">5032</strain>
    </source>
</reference>
<dbReference type="Pfam" id="PF06296">
    <property type="entry name" value="RelE"/>
    <property type="match status" value="1"/>
</dbReference>
<organism evidence="1 2">
    <name type="scientific">Candidatus Desulfovibrio intestinavium</name>
    <dbReference type="NCBI Taxonomy" id="2838534"/>
    <lineage>
        <taxon>Bacteria</taxon>
        <taxon>Pseudomonadati</taxon>
        <taxon>Thermodesulfobacteriota</taxon>
        <taxon>Desulfovibrionia</taxon>
        <taxon>Desulfovibrionales</taxon>
        <taxon>Desulfovibrionaceae</taxon>
        <taxon>Desulfovibrio</taxon>
    </lineage>
</organism>
<dbReference type="EMBL" id="DWZD01000011">
    <property type="protein sequence ID" value="HJA78205.1"/>
    <property type="molecule type" value="Genomic_DNA"/>
</dbReference>
<dbReference type="PIRSF" id="PIRSF039032">
    <property type="entry name" value="HigB-2"/>
    <property type="match status" value="1"/>
</dbReference>
<evidence type="ECO:0000313" key="2">
    <source>
        <dbReference type="Proteomes" id="UP000823821"/>
    </source>
</evidence>
<comment type="caution">
    <text evidence="1">The sequence shown here is derived from an EMBL/GenBank/DDBJ whole genome shotgun (WGS) entry which is preliminary data.</text>
</comment>
<dbReference type="Proteomes" id="UP000823821">
    <property type="component" value="Unassembled WGS sequence"/>
</dbReference>
<sequence>MTVVETPSFLRRAKGLLSDAERADLVAYLAENPHRGTVMEGTGGVRKLRWAREGEGKSGGHRVIYYFHSERIPLFVLLIYGKNEKANLTQAEKNDMRRLTALLAAYGRQKS</sequence>